<dbReference type="AlphaFoldDB" id="A0A518HAH9"/>
<dbReference type="SUPFAM" id="SSF102588">
    <property type="entry name" value="LmbE-like"/>
    <property type="match status" value="1"/>
</dbReference>
<dbReference type="EMBL" id="CP036426">
    <property type="protein sequence ID" value="QDV37865.1"/>
    <property type="molecule type" value="Genomic_DNA"/>
</dbReference>
<dbReference type="Pfam" id="PF02585">
    <property type="entry name" value="PIG-L"/>
    <property type="match status" value="1"/>
</dbReference>
<dbReference type="RefSeq" id="WP_145275949.1">
    <property type="nucleotide sequence ID" value="NZ_CP036426.1"/>
</dbReference>
<dbReference type="Gene3D" id="3.40.50.10320">
    <property type="entry name" value="LmbE-like"/>
    <property type="match status" value="1"/>
</dbReference>
<dbReference type="OrthoDB" id="9790023at2"/>
<protein>
    <submittedName>
        <fullName evidence="1">4-oxalmesaconate hydratase</fullName>
        <ecNumber evidence="1">4.2.1.83</ecNumber>
    </submittedName>
</protein>
<gene>
    <name evidence="1" type="primary">galB_1</name>
    <name evidence="1" type="ORF">ElP_58120</name>
</gene>
<dbReference type="EC" id="4.2.1.83" evidence="1"/>
<dbReference type="Proteomes" id="UP000317835">
    <property type="component" value="Chromosome"/>
</dbReference>
<name>A0A518HAH9_9BACT</name>
<dbReference type="InterPro" id="IPR003737">
    <property type="entry name" value="GlcNAc_PI_deacetylase-related"/>
</dbReference>
<dbReference type="PANTHER" id="PTHR12993">
    <property type="entry name" value="N-ACETYLGLUCOSAMINYL-PHOSPHATIDYLINOSITOL DE-N-ACETYLASE-RELATED"/>
    <property type="match status" value="1"/>
</dbReference>
<dbReference type="GO" id="GO:0016811">
    <property type="term" value="F:hydrolase activity, acting on carbon-nitrogen (but not peptide) bonds, in linear amides"/>
    <property type="evidence" value="ECO:0007669"/>
    <property type="project" value="TreeGrafter"/>
</dbReference>
<proteinExistence type="predicted"/>
<dbReference type="KEGG" id="tpla:ElP_58120"/>
<dbReference type="GO" id="GO:0047584">
    <property type="term" value="F:4-oxalmesaconate hydratase activity"/>
    <property type="evidence" value="ECO:0007669"/>
    <property type="project" value="UniProtKB-EC"/>
</dbReference>
<dbReference type="PANTHER" id="PTHR12993:SF11">
    <property type="entry name" value="N-ACETYLGLUCOSAMINYL-PHOSPHATIDYLINOSITOL DE-N-ACETYLASE"/>
    <property type="match status" value="1"/>
</dbReference>
<reference evidence="1 2" key="1">
    <citation type="submission" date="2019-02" db="EMBL/GenBank/DDBJ databases">
        <title>Deep-cultivation of Planctomycetes and their phenomic and genomic characterization uncovers novel biology.</title>
        <authorList>
            <person name="Wiegand S."/>
            <person name="Jogler M."/>
            <person name="Boedeker C."/>
            <person name="Pinto D."/>
            <person name="Vollmers J."/>
            <person name="Rivas-Marin E."/>
            <person name="Kohn T."/>
            <person name="Peeters S.H."/>
            <person name="Heuer A."/>
            <person name="Rast P."/>
            <person name="Oberbeckmann S."/>
            <person name="Bunk B."/>
            <person name="Jeske O."/>
            <person name="Meyerdierks A."/>
            <person name="Storesund J.E."/>
            <person name="Kallscheuer N."/>
            <person name="Luecker S."/>
            <person name="Lage O.M."/>
            <person name="Pohl T."/>
            <person name="Merkel B.J."/>
            <person name="Hornburger P."/>
            <person name="Mueller R.-W."/>
            <person name="Bruemmer F."/>
            <person name="Labrenz M."/>
            <person name="Spormann A.M."/>
            <person name="Op den Camp H."/>
            <person name="Overmann J."/>
            <person name="Amann R."/>
            <person name="Jetten M.S.M."/>
            <person name="Mascher T."/>
            <person name="Medema M.H."/>
            <person name="Devos D.P."/>
            <person name="Kaster A.-K."/>
            <person name="Ovreas L."/>
            <person name="Rohde M."/>
            <person name="Galperin M.Y."/>
            <person name="Jogler C."/>
        </authorList>
    </citation>
    <scope>NUCLEOTIDE SEQUENCE [LARGE SCALE GENOMIC DNA]</scope>
    <source>
        <strain evidence="1 2">ElP</strain>
    </source>
</reference>
<dbReference type="InterPro" id="IPR024078">
    <property type="entry name" value="LmbE-like_dom_sf"/>
</dbReference>
<organism evidence="1 2">
    <name type="scientific">Tautonia plasticadhaerens</name>
    <dbReference type="NCBI Taxonomy" id="2527974"/>
    <lineage>
        <taxon>Bacteria</taxon>
        <taxon>Pseudomonadati</taxon>
        <taxon>Planctomycetota</taxon>
        <taxon>Planctomycetia</taxon>
        <taxon>Isosphaerales</taxon>
        <taxon>Isosphaeraceae</taxon>
        <taxon>Tautonia</taxon>
    </lineage>
</organism>
<evidence type="ECO:0000313" key="1">
    <source>
        <dbReference type="EMBL" id="QDV37865.1"/>
    </source>
</evidence>
<accession>A0A518HAH9</accession>
<evidence type="ECO:0000313" key="2">
    <source>
        <dbReference type="Proteomes" id="UP000317835"/>
    </source>
</evidence>
<sequence length="259" mass="29029">MADAPVRVLAIHAHPDDVEFQCAGTLALLGRAGCHLTIATMAPGDCGSVEHDAETIADIRRAEARAAADLLGAEYHCLEFRDLSLFSDDASRRRVVEFLRRTRPDLILTAPPADYLADHEATHLLVRDSCFIAPIPNYATKQWEPAPALERIPLLYLVDPLEGKDREGNPVPPDFLVDVTEVFDLKRRMLECHASQRNWLLRQHGIDEYLVSQEHWSRHRGAEIGVPYAEGFRLYKGHPYPQGNRLLELVGQDGRGGTR</sequence>
<keyword evidence="1" id="KW-0456">Lyase</keyword>
<keyword evidence="2" id="KW-1185">Reference proteome</keyword>